<organism evidence="1">
    <name type="scientific">Siphoviridae sp. ctGDt6</name>
    <dbReference type="NCBI Taxonomy" id="2825408"/>
    <lineage>
        <taxon>Viruses</taxon>
        <taxon>Duplodnaviria</taxon>
        <taxon>Heunggongvirae</taxon>
        <taxon>Uroviricota</taxon>
        <taxon>Caudoviricetes</taxon>
    </lineage>
</organism>
<name>A0A8S5U825_9CAUD</name>
<dbReference type="EMBL" id="BK016032">
    <property type="protein sequence ID" value="DAF90624.1"/>
    <property type="molecule type" value="Genomic_DNA"/>
</dbReference>
<proteinExistence type="predicted"/>
<reference evidence="1" key="1">
    <citation type="journal article" date="2021" name="Proc. Natl. Acad. Sci. U.S.A.">
        <title>A Catalog of Tens of Thousands of Viruses from Human Metagenomes Reveals Hidden Associations with Chronic Diseases.</title>
        <authorList>
            <person name="Tisza M.J."/>
            <person name="Buck C.B."/>
        </authorList>
    </citation>
    <scope>NUCLEOTIDE SEQUENCE</scope>
    <source>
        <strain evidence="1">CtGDt6</strain>
    </source>
</reference>
<sequence>MSDIYAIPVYRYKNNKLCSAFEEVKENEEFVSLADFNETEKRLKKRIRELSEKQADDRQSYYECLYKQEPIEANNKICNLTFCQYNTDRECTNDKARKECVEVSRKILCINEENKK</sequence>
<protein>
    <submittedName>
        <fullName evidence="1">Uncharacterized protein</fullName>
    </submittedName>
</protein>
<accession>A0A8S5U825</accession>
<evidence type="ECO:0000313" key="1">
    <source>
        <dbReference type="EMBL" id="DAF90624.1"/>
    </source>
</evidence>